<dbReference type="AlphaFoldDB" id="A3VAV9"/>
<dbReference type="GO" id="GO:0009404">
    <property type="term" value="P:toxin metabolic process"/>
    <property type="evidence" value="ECO:0007669"/>
    <property type="project" value="UniProtKB-UniRule"/>
</dbReference>
<dbReference type="EMBL" id="AAMT01000001">
    <property type="protein sequence ID" value="EAQ15050.1"/>
    <property type="molecule type" value="Genomic_DNA"/>
</dbReference>
<dbReference type="GO" id="GO:0031640">
    <property type="term" value="P:killing of cells of another organism"/>
    <property type="evidence" value="ECO:0007669"/>
    <property type="project" value="UniProtKB-KW"/>
</dbReference>
<dbReference type="Proteomes" id="UP000002931">
    <property type="component" value="Unassembled WGS sequence"/>
</dbReference>
<comment type="similarity">
    <text evidence="1 2">Belongs to the RTX toxin acyltransferase family.</text>
</comment>
<dbReference type="EC" id="2.3.1.-" evidence="2"/>
<dbReference type="GO" id="GO:0016746">
    <property type="term" value="F:acyltransferase activity"/>
    <property type="evidence" value="ECO:0007669"/>
    <property type="project" value="UniProtKB-UniRule"/>
</dbReference>
<evidence type="ECO:0000313" key="4">
    <source>
        <dbReference type="Proteomes" id="UP000002931"/>
    </source>
</evidence>
<keyword evidence="2" id="KW-0963">Cytoplasm</keyword>
<evidence type="ECO:0000256" key="1">
    <source>
        <dbReference type="ARBA" id="ARBA00005686"/>
    </source>
</evidence>
<dbReference type="STRING" id="314271.RB2654_20743"/>
<keyword evidence="2" id="KW-0012">Acyltransferase</keyword>
<reference evidence="3 4" key="1">
    <citation type="journal article" date="2010" name="J. Bacteriol.">
        <title>Genome sequences of Pelagibaca bermudensis HTCC2601T and Maritimibacter alkaliphilus HTCC2654T, the type strains of two marine Roseobacter genera.</title>
        <authorList>
            <person name="Thrash J.C."/>
            <person name="Cho J.C."/>
            <person name="Ferriera S."/>
            <person name="Johnson J."/>
            <person name="Vergin K.L."/>
            <person name="Giovannoni S.J."/>
        </authorList>
    </citation>
    <scope>NUCLEOTIDE SEQUENCE [LARGE SCALE GENOMIC DNA]</scope>
    <source>
        <strain evidence="3 4">HTCC2654</strain>
    </source>
</reference>
<comment type="subcellular location">
    <subcellularLocation>
        <location evidence="2">Cytoplasm</location>
    </subcellularLocation>
</comment>
<gene>
    <name evidence="3" type="ORF">RB2654_20743</name>
</gene>
<name>A3VAV9_9RHOB</name>
<evidence type="ECO:0000313" key="3">
    <source>
        <dbReference type="EMBL" id="EAQ15050.1"/>
    </source>
</evidence>
<dbReference type="InterPro" id="IPR003996">
    <property type="entry name" value="RTX_toxin-activating_protC_bac"/>
</dbReference>
<comment type="function">
    <text evidence="2">Involved in fatty acylation of protoxin at internal lysine residues, thereby converting it to the active toxin.</text>
</comment>
<comment type="caution">
    <text evidence="3">The sequence shown here is derived from an EMBL/GenBank/DDBJ whole genome shotgun (WGS) entry which is preliminary data.</text>
</comment>
<dbReference type="GO" id="GO:0005737">
    <property type="term" value="C:cytoplasm"/>
    <property type="evidence" value="ECO:0007669"/>
    <property type="project" value="UniProtKB-SubCell"/>
</dbReference>
<dbReference type="PRINTS" id="PR01489">
    <property type="entry name" value="RTXTOXINC"/>
</dbReference>
<proteinExistence type="inferred from homology"/>
<dbReference type="RefSeq" id="WP_008335116.1">
    <property type="nucleotide sequence ID" value="NZ_VNHV01000006.1"/>
</dbReference>
<sequence length="147" mass="16306">MLTLGKLSFLASYCPLHRTYPGHVLASIFIPAVNNGCVRLFENEDGATAAALIWARLSDEVSARMLRDGIAPTTAEWAAGDTLWFIDLLAPFGHGRVIAREIARKPPDVPFYFARLDRQGRVKKVVEGDRNRGKRGLVRAHFMDEAA</sequence>
<dbReference type="Pfam" id="PF02794">
    <property type="entry name" value="HlyC"/>
    <property type="match status" value="1"/>
</dbReference>
<keyword evidence="2" id="KW-0204">Cytolysis</keyword>
<protein>
    <recommendedName>
        <fullName evidence="2">RTX toxin-activating lysine-acyltransferase</fullName>
        <ecNumber evidence="2">2.3.1.-</ecNumber>
    </recommendedName>
</protein>
<keyword evidence="2" id="KW-0808">Transferase</keyword>
<keyword evidence="4" id="KW-1185">Reference proteome</keyword>
<evidence type="ECO:0000256" key="2">
    <source>
        <dbReference type="RuleBase" id="RU368102"/>
    </source>
</evidence>
<dbReference type="eggNOG" id="COG2994">
    <property type="taxonomic scope" value="Bacteria"/>
</dbReference>
<organism evidence="3 4">
    <name type="scientific">Maritimibacter alkaliphilus HTCC2654</name>
    <dbReference type="NCBI Taxonomy" id="314271"/>
    <lineage>
        <taxon>Bacteria</taxon>
        <taxon>Pseudomonadati</taxon>
        <taxon>Pseudomonadota</taxon>
        <taxon>Alphaproteobacteria</taxon>
        <taxon>Rhodobacterales</taxon>
        <taxon>Roseobacteraceae</taxon>
        <taxon>Maritimibacter</taxon>
    </lineage>
</organism>
<dbReference type="HOGENOM" id="CLU_116529_1_0_5"/>
<accession>A3VAV9</accession>